<gene>
    <name evidence="1" type="primary">rarD</name>
    <name evidence="1" type="ORF">M8744_03660</name>
</gene>
<evidence type="ECO:0000313" key="2">
    <source>
        <dbReference type="Proteomes" id="UP001203036"/>
    </source>
</evidence>
<organism evidence="1 2">
    <name type="scientific">Lutimaribacter degradans</name>
    <dbReference type="NCBI Taxonomy" id="2945989"/>
    <lineage>
        <taxon>Bacteria</taxon>
        <taxon>Pseudomonadati</taxon>
        <taxon>Pseudomonadota</taxon>
        <taxon>Alphaproteobacteria</taxon>
        <taxon>Rhodobacterales</taxon>
        <taxon>Roseobacteraceae</taxon>
        <taxon>Lutimaribacter</taxon>
    </lineage>
</organism>
<dbReference type="Proteomes" id="UP001203036">
    <property type="component" value="Unassembled WGS sequence"/>
</dbReference>
<protein>
    <submittedName>
        <fullName evidence="1">EamA family transporter RarD</fullName>
    </submittedName>
</protein>
<dbReference type="EMBL" id="JAMQGO010000001">
    <property type="protein sequence ID" value="MCM2561235.1"/>
    <property type="molecule type" value="Genomic_DNA"/>
</dbReference>
<name>A0ACC5ZSS9_9RHOB</name>
<comment type="caution">
    <text evidence="1">The sequence shown here is derived from an EMBL/GenBank/DDBJ whole genome shotgun (WGS) entry which is preliminary data.</text>
</comment>
<keyword evidence="2" id="KW-1185">Reference proteome</keyword>
<reference evidence="1" key="1">
    <citation type="submission" date="2022-06" db="EMBL/GenBank/DDBJ databases">
        <title>Lutimaribacter sp. EGI FJ00013, a novel bacterium isolated from a salt lake sediment enrichment.</title>
        <authorList>
            <person name="Gao L."/>
            <person name="Fang B.-Z."/>
            <person name="Li W.-J."/>
        </authorList>
    </citation>
    <scope>NUCLEOTIDE SEQUENCE</scope>
    <source>
        <strain evidence="1">EGI FJ00013</strain>
    </source>
</reference>
<evidence type="ECO:0000313" key="1">
    <source>
        <dbReference type="EMBL" id="MCM2561235.1"/>
    </source>
</evidence>
<sequence length="303" mass="32635">MGSEAGRGILAMVVACTVWGVAPLYYKLLAHIPPIEVLAHRTIWSVLFFALVLLVQGRLGQLRAALGDWRKIAVVMAAALLISTNWFVFITSVQIGRVTEASLGYYLFPLVAVALGRLVFGERLTVAQQLPVALAIFAVALLTWGLGVTPWIALILSGTFGLYGVVKKRLDVGPVVSVTAEVALLAPIALAVLGWFHTQAPDPAFGGDMVDAALLMFSGVLTGAPLILFSYAARRVRLGTIGLVQYLNPTLQFLVAVLIFNEPFNRWHGIAFGLIWAALAIYTVATWRQDRAARRAAVNVGTS</sequence>
<accession>A0ACC5ZSS9</accession>
<proteinExistence type="predicted"/>